<dbReference type="AlphaFoldDB" id="A0A9X2L7V9"/>
<protein>
    <recommendedName>
        <fullName evidence="12 14">Glycerol-3-phosphate dehydrogenase [NAD(P)+]</fullName>
        <ecNumber evidence="11 14">1.1.1.94</ecNumber>
    </recommendedName>
    <alternativeName>
        <fullName evidence="14">NAD(P)(+)-dependent glycerol-3-phosphate dehydrogenase</fullName>
    </alternativeName>
    <alternativeName>
        <fullName evidence="13 14">NAD(P)H-dependent dihydroxyacetone-phosphate reductase</fullName>
    </alternativeName>
</protein>
<keyword evidence="8 14" id="KW-0594">Phospholipid biosynthesis</keyword>
<evidence type="ECO:0000256" key="14">
    <source>
        <dbReference type="HAMAP-Rule" id="MF_00394"/>
    </source>
</evidence>
<evidence type="ECO:0000313" key="21">
    <source>
        <dbReference type="EMBL" id="MCQ8184701.1"/>
    </source>
</evidence>
<keyword evidence="2 14" id="KW-0444">Lipid biosynthesis</keyword>
<feature type="binding site" evidence="14">
    <location>
        <position position="134"/>
    </location>
    <ligand>
        <name>sn-glycerol 3-phosphate</name>
        <dbReference type="ChEBI" id="CHEBI:57597"/>
    </ligand>
</feature>
<organism evidence="21 22">
    <name type="scientific">Parvularcula maris</name>
    <dbReference type="NCBI Taxonomy" id="2965077"/>
    <lineage>
        <taxon>Bacteria</taxon>
        <taxon>Pseudomonadati</taxon>
        <taxon>Pseudomonadota</taxon>
        <taxon>Alphaproteobacteria</taxon>
        <taxon>Parvularculales</taxon>
        <taxon>Parvularculaceae</taxon>
        <taxon>Parvularcula</taxon>
    </lineage>
</organism>
<comment type="pathway">
    <text evidence="14">Membrane lipid metabolism; glycerophospholipid metabolism.</text>
</comment>
<dbReference type="PRINTS" id="PR00077">
    <property type="entry name" value="GPDHDRGNASE"/>
</dbReference>
<gene>
    <name evidence="14" type="primary">gpsA</name>
    <name evidence="21" type="ORF">NOG11_04805</name>
</gene>
<feature type="domain" description="Glycerol-3-phosphate dehydrogenase NAD-dependent N-terminal" evidence="19">
    <location>
        <begin position="4"/>
        <end position="157"/>
    </location>
</feature>
<keyword evidence="9 14" id="KW-1208">Phospholipid metabolism</keyword>
<dbReference type="EMBL" id="JANIBC010000002">
    <property type="protein sequence ID" value="MCQ8184701.1"/>
    <property type="molecule type" value="Genomic_DNA"/>
</dbReference>
<dbReference type="GO" id="GO:0008654">
    <property type="term" value="P:phospholipid biosynthetic process"/>
    <property type="evidence" value="ECO:0007669"/>
    <property type="project" value="UniProtKB-KW"/>
</dbReference>
<evidence type="ECO:0000256" key="2">
    <source>
        <dbReference type="ARBA" id="ARBA00022516"/>
    </source>
</evidence>
<proteinExistence type="inferred from homology"/>
<evidence type="ECO:0000256" key="6">
    <source>
        <dbReference type="ARBA" id="ARBA00023027"/>
    </source>
</evidence>
<dbReference type="Pfam" id="PF07479">
    <property type="entry name" value="NAD_Gly3P_dh_C"/>
    <property type="match status" value="1"/>
</dbReference>
<sequence length="334" mass="34672">MSRVFVAGAGSWGTALGVLLAREGHEVRLWMRSPDKAEAVAEAGENEAYLPGVPLPDLLTPSSDLVDVAGSDACLFVVPAQHARHWMEELRQASSEAALPVALCSKGLERSTLMPMHEVLAEAWPEARGAVLSGPSFAADVARGLPTAVTLACESQAERERWLSLVSAANFRLYASDDPFGAEIGGAVKNVLAIACGIAIGKGFGESAKAALIARGFAELQRFGLAMGAKQETLSGLSGLGDLVLTANSPQSRNFSLGLALGQGAEPAAYLRSQRSVAEGAATARPLTEKARAAGVEMPICEGVAAIVEGRDGVDETIAKLMNRPLRAEGAGKS</sequence>
<dbReference type="GO" id="GO:0047952">
    <property type="term" value="F:glycerol-3-phosphate dehydrogenase [NAD(P)+] activity"/>
    <property type="evidence" value="ECO:0007669"/>
    <property type="project" value="UniProtKB-UniRule"/>
</dbReference>
<dbReference type="PROSITE" id="PS00957">
    <property type="entry name" value="NAD_G3PDH"/>
    <property type="match status" value="1"/>
</dbReference>
<evidence type="ECO:0000256" key="8">
    <source>
        <dbReference type="ARBA" id="ARBA00023209"/>
    </source>
</evidence>
<feature type="binding site" evidence="14">
    <location>
        <position position="106"/>
    </location>
    <ligand>
        <name>sn-glycerol 3-phosphate</name>
        <dbReference type="ChEBI" id="CHEBI:57597"/>
    </ligand>
</feature>
<dbReference type="GO" id="GO:0005829">
    <property type="term" value="C:cytosol"/>
    <property type="evidence" value="ECO:0007669"/>
    <property type="project" value="TreeGrafter"/>
</dbReference>
<dbReference type="FunFam" id="3.40.50.720:FF:000019">
    <property type="entry name" value="Glycerol-3-phosphate dehydrogenase [NAD(P)+]"/>
    <property type="match status" value="1"/>
</dbReference>
<feature type="binding site" evidence="14">
    <location>
        <position position="279"/>
    </location>
    <ligand>
        <name>NADPH</name>
        <dbReference type="ChEBI" id="CHEBI:57783"/>
    </ligand>
</feature>
<keyword evidence="6 14" id="KW-0520">NAD</keyword>
<evidence type="ECO:0000256" key="1">
    <source>
        <dbReference type="ARBA" id="ARBA00011009"/>
    </source>
</evidence>
<feature type="domain" description="Glycerol-3-phosphate dehydrogenase NAD-dependent C-terminal" evidence="20">
    <location>
        <begin position="178"/>
        <end position="318"/>
    </location>
</feature>
<feature type="binding site" evidence="14">
    <location>
        <position position="254"/>
    </location>
    <ligand>
        <name>sn-glycerol 3-phosphate</name>
        <dbReference type="ChEBI" id="CHEBI:57597"/>
    </ligand>
</feature>
<evidence type="ECO:0000256" key="4">
    <source>
        <dbReference type="ARBA" id="ARBA00022857"/>
    </source>
</evidence>
<evidence type="ECO:0000256" key="17">
    <source>
        <dbReference type="PIRSR" id="PIRSR000114-3"/>
    </source>
</evidence>
<feature type="binding site" evidence="14">
    <location>
        <position position="277"/>
    </location>
    <ligand>
        <name>NADPH</name>
        <dbReference type="ChEBI" id="CHEBI:57783"/>
    </ligand>
</feature>
<feature type="binding site" evidence="14">
    <location>
        <position position="242"/>
    </location>
    <ligand>
        <name>sn-glycerol 3-phosphate</name>
        <dbReference type="ChEBI" id="CHEBI:57597"/>
    </ligand>
</feature>
<keyword evidence="4 14" id="KW-0521">NADP</keyword>
<dbReference type="NCBIfam" id="NF000940">
    <property type="entry name" value="PRK00094.1-2"/>
    <property type="match status" value="1"/>
</dbReference>
<dbReference type="SUPFAM" id="SSF48179">
    <property type="entry name" value="6-phosphogluconate dehydrogenase C-terminal domain-like"/>
    <property type="match status" value="1"/>
</dbReference>
<evidence type="ECO:0000256" key="9">
    <source>
        <dbReference type="ARBA" id="ARBA00023264"/>
    </source>
</evidence>
<evidence type="ECO:0000256" key="10">
    <source>
        <dbReference type="ARBA" id="ARBA00052716"/>
    </source>
</evidence>
<evidence type="ECO:0000256" key="3">
    <source>
        <dbReference type="ARBA" id="ARBA00022741"/>
    </source>
</evidence>
<dbReference type="FunFam" id="1.10.1040.10:FF:000001">
    <property type="entry name" value="Glycerol-3-phosphate dehydrogenase [NAD(P)+]"/>
    <property type="match status" value="1"/>
</dbReference>
<dbReference type="GO" id="GO:0005975">
    <property type="term" value="P:carbohydrate metabolic process"/>
    <property type="evidence" value="ECO:0007669"/>
    <property type="project" value="InterPro"/>
</dbReference>
<feature type="binding site" evidence="14">
    <location>
        <position position="189"/>
    </location>
    <ligand>
        <name>sn-glycerol 3-phosphate</name>
        <dbReference type="ChEBI" id="CHEBI:57597"/>
    </ligand>
</feature>
<evidence type="ECO:0000256" key="18">
    <source>
        <dbReference type="RuleBase" id="RU000437"/>
    </source>
</evidence>
<accession>A0A9X2L7V9</accession>
<evidence type="ECO:0000313" key="22">
    <source>
        <dbReference type="Proteomes" id="UP001142610"/>
    </source>
</evidence>
<dbReference type="PANTHER" id="PTHR11728:SF1">
    <property type="entry name" value="GLYCEROL-3-PHOSPHATE DEHYDROGENASE [NAD(+)] 2, CHLOROPLASTIC"/>
    <property type="match status" value="1"/>
</dbReference>
<name>A0A9X2L7V9_9PROT</name>
<dbReference type="HAMAP" id="MF_00394">
    <property type="entry name" value="NAD_Glyc3P_dehydrog"/>
    <property type="match status" value="1"/>
</dbReference>
<comment type="caution">
    <text evidence="21">The sequence shown here is derived from an EMBL/GenBank/DDBJ whole genome shotgun (WGS) entry which is preliminary data.</text>
</comment>
<dbReference type="InterPro" id="IPR008927">
    <property type="entry name" value="6-PGluconate_DH-like_C_sf"/>
</dbReference>
<dbReference type="NCBIfam" id="NF000942">
    <property type="entry name" value="PRK00094.1-4"/>
    <property type="match status" value="1"/>
</dbReference>
<dbReference type="Gene3D" id="1.10.1040.10">
    <property type="entry name" value="N-(1-d-carboxylethyl)-l-norvaline Dehydrogenase, domain 2"/>
    <property type="match status" value="1"/>
</dbReference>
<feature type="binding site" evidence="14">
    <location>
        <position position="11"/>
    </location>
    <ligand>
        <name>NADPH</name>
        <dbReference type="ChEBI" id="CHEBI:57783"/>
    </ligand>
</feature>
<feature type="active site" description="Proton acceptor" evidence="14 15">
    <location>
        <position position="189"/>
    </location>
</feature>
<keyword evidence="7 14" id="KW-0443">Lipid metabolism</keyword>
<feature type="binding site" evidence="17">
    <location>
        <position position="253"/>
    </location>
    <ligand>
        <name>NAD(+)</name>
        <dbReference type="ChEBI" id="CHEBI:57540"/>
    </ligand>
</feature>
<dbReference type="InterPro" id="IPR006168">
    <property type="entry name" value="G3P_DH_NAD-dep"/>
</dbReference>
<feature type="binding site" evidence="14">
    <location>
        <position position="252"/>
    </location>
    <ligand>
        <name>sn-glycerol 3-phosphate</name>
        <dbReference type="ChEBI" id="CHEBI:57597"/>
    </ligand>
</feature>
<dbReference type="PIRSF" id="PIRSF000114">
    <property type="entry name" value="Glycerol-3-P_dh"/>
    <property type="match status" value="1"/>
</dbReference>
<evidence type="ECO:0000259" key="19">
    <source>
        <dbReference type="Pfam" id="PF01210"/>
    </source>
</evidence>
<dbReference type="PANTHER" id="PTHR11728">
    <property type="entry name" value="GLYCEROL-3-PHOSPHATE DEHYDROGENASE"/>
    <property type="match status" value="1"/>
</dbReference>
<evidence type="ECO:0000256" key="16">
    <source>
        <dbReference type="PIRSR" id="PIRSR000114-2"/>
    </source>
</evidence>
<evidence type="ECO:0000256" key="5">
    <source>
        <dbReference type="ARBA" id="ARBA00023002"/>
    </source>
</evidence>
<keyword evidence="14" id="KW-0963">Cytoplasm</keyword>
<feature type="binding site" evidence="14">
    <location>
        <position position="138"/>
    </location>
    <ligand>
        <name>NADPH</name>
        <dbReference type="ChEBI" id="CHEBI:57783"/>
    </ligand>
</feature>
<comment type="caution">
    <text evidence="14">Lacks conserved residue(s) required for the propagation of feature annotation.</text>
</comment>
<dbReference type="SUPFAM" id="SSF51735">
    <property type="entry name" value="NAD(P)-binding Rossmann-fold domains"/>
    <property type="match status" value="1"/>
</dbReference>
<feature type="binding site" evidence="14">
    <location>
        <position position="253"/>
    </location>
    <ligand>
        <name>sn-glycerol 3-phosphate</name>
        <dbReference type="ChEBI" id="CHEBI:57597"/>
    </ligand>
</feature>
<feature type="binding site" evidence="14">
    <location>
        <position position="12"/>
    </location>
    <ligand>
        <name>NADPH</name>
        <dbReference type="ChEBI" id="CHEBI:57783"/>
    </ligand>
</feature>
<evidence type="ECO:0000256" key="7">
    <source>
        <dbReference type="ARBA" id="ARBA00023098"/>
    </source>
</evidence>
<dbReference type="InterPro" id="IPR036291">
    <property type="entry name" value="NAD(P)-bd_dom_sf"/>
</dbReference>
<dbReference type="RefSeq" id="WP_256618548.1">
    <property type="nucleotide sequence ID" value="NZ_JANIBC010000002.1"/>
</dbReference>
<dbReference type="Pfam" id="PF01210">
    <property type="entry name" value="NAD_Gly3P_dh_N"/>
    <property type="match status" value="1"/>
</dbReference>
<keyword evidence="5 14" id="KW-0560">Oxidoreductase</keyword>
<dbReference type="Proteomes" id="UP001142610">
    <property type="component" value="Unassembled WGS sequence"/>
</dbReference>
<feature type="binding site" evidence="16">
    <location>
        <begin position="253"/>
        <end position="254"/>
    </location>
    <ligand>
        <name>substrate</name>
    </ligand>
</feature>
<feature type="binding site" evidence="14">
    <location>
        <position position="49"/>
    </location>
    <ligand>
        <name>NADPH</name>
        <dbReference type="ChEBI" id="CHEBI:57783"/>
    </ligand>
</feature>
<dbReference type="InterPro" id="IPR006109">
    <property type="entry name" value="G3P_DH_NAD-dep_C"/>
</dbReference>
<feature type="binding site" evidence="17">
    <location>
        <begin position="8"/>
        <end position="13"/>
    </location>
    <ligand>
        <name>NAD(+)</name>
        <dbReference type="ChEBI" id="CHEBI:57540"/>
    </ligand>
</feature>
<comment type="function">
    <text evidence="14">Catalyzes the reduction of the glycolytic intermediate dihydroxyacetone phosphate (DHAP) to sn-glycerol 3-phosphate (G3P), the key precursor for phospholipid synthesis.</text>
</comment>
<evidence type="ECO:0000256" key="12">
    <source>
        <dbReference type="ARBA" id="ARBA00069372"/>
    </source>
</evidence>
<evidence type="ECO:0000259" key="20">
    <source>
        <dbReference type="Pfam" id="PF07479"/>
    </source>
</evidence>
<evidence type="ECO:0000256" key="13">
    <source>
        <dbReference type="ARBA" id="ARBA00080511"/>
    </source>
</evidence>
<dbReference type="InterPro" id="IPR011128">
    <property type="entry name" value="G3P_DH_NAD-dep_N"/>
</dbReference>
<dbReference type="Gene3D" id="3.40.50.720">
    <property type="entry name" value="NAD(P)-binding Rossmann-like Domain"/>
    <property type="match status" value="1"/>
</dbReference>
<dbReference type="GO" id="GO:0046167">
    <property type="term" value="P:glycerol-3-phosphate biosynthetic process"/>
    <property type="evidence" value="ECO:0007669"/>
    <property type="project" value="UniProtKB-UniRule"/>
</dbReference>
<feature type="binding site" evidence="17">
    <location>
        <position position="138"/>
    </location>
    <ligand>
        <name>NAD(+)</name>
        <dbReference type="ChEBI" id="CHEBI:57540"/>
    </ligand>
</feature>
<feature type="binding site" evidence="14">
    <location>
        <position position="106"/>
    </location>
    <ligand>
        <name>NADPH</name>
        <dbReference type="ChEBI" id="CHEBI:57783"/>
    </ligand>
</feature>
<reference evidence="21" key="1">
    <citation type="submission" date="2022-07" db="EMBL/GenBank/DDBJ databases">
        <title>Parvularcula maris sp. nov., an algicidal bacterium isolated from seawater.</title>
        <authorList>
            <person name="Li F."/>
        </authorList>
    </citation>
    <scope>NUCLEOTIDE SEQUENCE</scope>
    <source>
        <strain evidence="21">BGMRC 0090</strain>
    </source>
</reference>
<comment type="catalytic activity">
    <reaction evidence="10">
        <text>sn-glycerol 3-phosphate + NADP(+) = dihydroxyacetone phosphate + NADPH + H(+)</text>
        <dbReference type="Rhea" id="RHEA:11096"/>
        <dbReference type="ChEBI" id="CHEBI:15378"/>
        <dbReference type="ChEBI" id="CHEBI:57597"/>
        <dbReference type="ChEBI" id="CHEBI:57642"/>
        <dbReference type="ChEBI" id="CHEBI:57783"/>
        <dbReference type="ChEBI" id="CHEBI:58349"/>
        <dbReference type="EC" id="1.1.1.94"/>
    </reaction>
    <physiologicalReaction direction="right-to-left" evidence="10">
        <dbReference type="Rhea" id="RHEA:11098"/>
    </physiologicalReaction>
</comment>
<keyword evidence="3 14" id="KW-0547">Nucleotide-binding</keyword>
<comment type="similarity">
    <text evidence="1 14 18">Belongs to the NAD-dependent glycerol-3-phosphate dehydrogenase family.</text>
</comment>
<comment type="catalytic activity">
    <reaction evidence="14">
        <text>sn-glycerol 3-phosphate + NAD(+) = dihydroxyacetone phosphate + NADH + H(+)</text>
        <dbReference type="Rhea" id="RHEA:11092"/>
        <dbReference type="ChEBI" id="CHEBI:15378"/>
        <dbReference type="ChEBI" id="CHEBI:57540"/>
        <dbReference type="ChEBI" id="CHEBI:57597"/>
        <dbReference type="ChEBI" id="CHEBI:57642"/>
        <dbReference type="ChEBI" id="CHEBI:57945"/>
        <dbReference type="EC" id="1.1.1.94"/>
    </reaction>
</comment>
<dbReference type="GO" id="GO:0006650">
    <property type="term" value="P:glycerophospholipid metabolic process"/>
    <property type="evidence" value="ECO:0007669"/>
    <property type="project" value="UniProtKB-UniRule"/>
</dbReference>
<comment type="subcellular location">
    <subcellularLocation>
        <location evidence="14">Cytoplasm</location>
    </subcellularLocation>
</comment>
<feature type="binding site" evidence="14">
    <location>
        <position position="136"/>
    </location>
    <ligand>
        <name>sn-glycerol 3-phosphate</name>
        <dbReference type="ChEBI" id="CHEBI:57597"/>
    </ligand>
</feature>
<dbReference type="EC" id="1.1.1.94" evidence="11 14"/>
<dbReference type="GO" id="GO:0051287">
    <property type="term" value="F:NAD binding"/>
    <property type="evidence" value="ECO:0007669"/>
    <property type="project" value="InterPro"/>
</dbReference>
<feature type="binding site" evidence="16">
    <location>
        <position position="106"/>
    </location>
    <ligand>
        <name>substrate</name>
    </ligand>
</feature>
<feature type="binding site" evidence="14">
    <location>
        <position position="253"/>
    </location>
    <ligand>
        <name>NADPH</name>
        <dbReference type="ChEBI" id="CHEBI:57783"/>
    </ligand>
</feature>
<feature type="binding site" evidence="14">
    <location>
        <position position="32"/>
    </location>
    <ligand>
        <name>NADPH</name>
        <dbReference type="ChEBI" id="CHEBI:57783"/>
    </ligand>
</feature>
<evidence type="ECO:0000256" key="15">
    <source>
        <dbReference type="PIRSR" id="PIRSR000114-1"/>
    </source>
</evidence>
<evidence type="ECO:0000256" key="11">
    <source>
        <dbReference type="ARBA" id="ARBA00066687"/>
    </source>
</evidence>
<dbReference type="InterPro" id="IPR013328">
    <property type="entry name" value="6PGD_dom2"/>
</dbReference>
<dbReference type="GO" id="GO:0046168">
    <property type="term" value="P:glycerol-3-phosphate catabolic process"/>
    <property type="evidence" value="ECO:0007669"/>
    <property type="project" value="InterPro"/>
</dbReference>
<keyword evidence="22" id="KW-1185">Reference proteome</keyword>